<keyword evidence="2 3" id="KW-0040">ANK repeat</keyword>
<dbReference type="PANTHER" id="PTHR24198">
    <property type="entry name" value="ANKYRIN REPEAT AND PROTEIN KINASE DOMAIN-CONTAINING PROTEIN"/>
    <property type="match status" value="1"/>
</dbReference>
<organism evidence="4 5">
    <name type="scientific">Phytopseudomonas flavescens</name>
    <dbReference type="NCBI Taxonomy" id="29435"/>
    <lineage>
        <taxon>Bacteria</taxon>
        <taxon>Pseudomonadati</taxon>
        <taxon>Pseudomonadota</taxon>
        <taxon>Gammaproteobacteria</taxon>
        <taxon>Pseudomonadales</taxon>
        <taxon>Pseudomonadaceae</taxon>
        <taxon>Phytopseudomonas</taxon>
    </lineage>
</organism>
<dbReference type="Pfam" id="PF12796">
    <property type="entry name" value="Ank_2"/>
    <property type="match status" value="2"/>
</dbReference>
<dbReference type="RefSeq" id="WP_167359714.1">
    <property type="nucleotide sequence ID" value="NZ_FNDG01000003.1"/>
</dbReference>
<sequence>MPTAARHSLHIACHAQDSALLVQLLATATPAAIDKKLTDYQLPYHGTPLHIASRMGDLGLVQPLIAAGADLEIKDVARQSALSLAAGLGHQDVVQALLDAGADPHSKGPNGLQPIHFACTGGHPRIIALLLAHGVDVNLRDSLKSGLLSFTTNLEGGHLEAAQMLVAQGIDPIQYTQALHDACWRGNTRIAAYLLELGADVQSLIKPKSELLFWVCLMGHEQIIDLLLAHGADFSVAVKFKGKMMAYDGSPLDKAAEAGHTALAERLCARAIQL</sequence>
<evidence type="ECO:0000256" key="2">
    <source>
        <dbReference type="ARBA" id="ARBA00023043"/>
    </source>
</evidence>
<keyword evidence="1" id="KW-0677">Repeat</keyword>
<dbReference type="Gene3D" id="1.25.40.20">
    <property type="entry name" value="Ankyrin repeat-containing domain"/>
    <property type="match status" value="2"/>
</dbReference>
<dbReference type="PROSITE" id="PS50088">
    <property type="entry name" value="ANK_REPEAT"/>
    <property type="match status" value="3"/>
</dbReference>
<dbReference type="PANTHER" id="PTHR24198:SF165">
    <property type="entry name" value="ANKYRIN REPEAT-CONTAINING PROTEIN-RELATED"/>
    <property type="match status" value="1"/>
</dbReference>
<feature type="repeat" description="ANK" evidence="3">
    <location>
        <begin position="77"/>
        <end position="109"/>
    </location>
</feature>
<evidence type="ECO:0000256" key="1">
    <source>
        <dbReference type="ARBA" id="ARBA00022737"/>
    </source>
</evidence>
<dbReference type="STRING" id="29435.SAMN05216588_10371"/>
<feature type="repeat" description="ANK" evidence="3">
    <location>
        <begin position="44"/>
        <end position="76"/>
    </location>
</feature>
<dbReference type="Proteomes" id="UP000198606">
    <property type="component" value="Unassembled WGS sequence"/>
</dbReference>
<evidence type="ECO:0000313" key="4">
    <source>
        <dbReference type="EMBL" id="SDH17362.1"/>
    </source>
</evidence>
<feature type="repeat" description="ANK" evidence="3">
    <location>
        <begin position="110"/>
        <end position="142"/>
    </location>
</feature>
<proteinExistence type="predicted"/>
<dbReference type="SUPFAM" id="SSF48403">
    <property type="entry name" value="Ankyrin repeat"/>
    <property type="match status" value="1"/>
</dbReference>
<dbReference type="SMART" id="SM00248">
    <property type="entry name" value="ANK"/>
    <property type="match status" value="5"/>
</dbReference>
<dbReference type="PROSITE" id="PS50297">
    <property type="entry name" value="ANK_REP_REGION"/>
    <property type="match status" value="3"/>
</dbReference>
<evidence type="ECO:0000313" key="5">
    <source>
        <dbReference type="Proteomes" id="UP000198606"/>
    </source>
</evidence>
<gene>
    <name evidence="4" type="ORF">SAMN05216588_10371</name>
</gene>
<dbReference type="EMBL" id="FNDG01000003">
    <property type="protein sequence ID" value="SDH17362.1"/>
    <property type="molecule type" value="Genomic_DNA"/>
</dbReference>
<evidence type="ECO:0000256" key="3">
    <source>
        <dbReference type="PROSITE-ProRule" id="PRU00023"/>
    </source>
</evidence>
<protein>
    <submittedName>
        <fullName evidence="4">Ankyrin</fullName>
    </submittedName>
</protein>
<accession>A0A1G8A8S6</accession>
<dbReference type="InterPro" id="IPR036770">
    <property type="entry name" value="Ankyrin_rpt-contain_sf"/>
</dbReference>
<dbReference type="InterPro" id="IPR002110">
    <property type="entry name" value="Ankyrin_rpt"/>
</dbReference>
<name>A0A1G8A8S6_9GAMM</name>
<reference evidence="4 5" key="1">
    <citation type="submission" date="2016-10" db="EMBL/GenBank/DDBJ databases">
        <authorList>
            <person name="de Groot N.N."/>
        </authorList>
    </citation>
    <scope>NUCLEOTIDE SEQUENCE [LARGE SCALE GENOMIC DNA]</scope>
    <source>
        <strain evidence="4 5">LMG 18387</strain>
    </source>
</reference>
<dbReference type="AlphaFoldDB" id="A0A1G8A8S6"/>